<evidence type="ECO:0000313" key="4">
    <source>
        <dbReference type="Proteomes" id="UP000319941"/>
    </source>
</evidence>
<proteinExistence type="predicted"/>
<reference evidence="3 4" key="1">
    <citation type="submission" date="2019-07" db="EMBL/GenBank/DDBJ databases">
        <title>Diversity of Bacteria from Kongsfjorden, Arctic.</title>
        <authorList>
            <person name="Yu Y."/>
        </authorList>
    </citation>
    <scope>NUCLEOTIDE SEQUENCE [LARGE SCALE GENOMIC DNA]</scope>
    <source>
        <strain evidence="3 4">SM1923</strain>
    </source>
</reference>
<dbReference type="Pfam" id="PF13478">
    <property type="entry name" value="XdhC_C"/>
    <property type="match status" value="1"/>
</dbReference>
<feature type="domain" description="XdhC Rossmann" evidence="2">
    <location>
        <begin position="182"/>
        <end position="329"/>
    </location>
</feature>
<protein>
    <submittedName>
        <fullName evidence="3">XdhC family protein</fullName>
    </submittedName>
</protein>
<dbReference type="PANTHER" id="PTHR30388">
    <property type="entry name" value="ALDEHYDE OXIDOREDUCTASE MOLYBDENUM COFACTOR ASSEMBLY PROTEIN"/>
    <property type="match status" value="1"/>
</dbReference>
<dbReference type="Gene3D" id="3.40.50.720">
    <property type="entry name" value="NAD(P)-binding Rossmann-like Domain"/>
    <property type="match status" value="1"/>
</dbReference>
<gene>
    <name evidence="3" type="ORF">FQP86_15595</name>
</gene>
<name>A0A558HF80_9GAMM</name>
<organism evidence="3 4">
    <name type="scientific">Cobetia crustatorum</name>
    <dbReference type="NCBI Taxonomy" id="553385"/>
    <lineage>
        <taxon>Bacteria</taxon>
        <taxon>Pseudomonadati</taxon>
        <taxon>Pseudomonadota</taxon>
        <taxon>Gammaproteobacteria</taxon>
        <taxon>Oceanospirillales</taxon>
        <taxon>Halomonadaceae</taxon>
        <taxon>Cobetia</taxon>
    </lineage>
</organism>
<dbReference type="EMBL" id="VNFH01000012">
    <property type="protein sequence ID" value="TVU67795.1"/>
    <property type="molecule type" value="Genomic_DNA"/>
</dbReference>
<keyword evidence="4" id="KW-1185">Reference proteome</keyword>
<dbReference type="STRING" id="553385.GCA_000591415_01425"/>
<feature type="domain" description="XdhC- CoxI" evidence="1">
    <location>
        <begin position="26"/>
        <end position="75"/>
    </location>
</feature>
<evidence type="ECO:0000259" key="2">
    <source>
        <dbReference type="Pfam" id="PF13478"/>
    </source>
</evidence>
<evidence type="ECO:0000259" key="1">
    <source>
        <dbReference type="Pfam" id="PF02625"/>
    </source>
</evidence>
<evidence type="ECO:0000313" key="3">
    <source>
        <dbReference type="EMBL" id="TVU67795.1"/>
    </source>
</evidence>
<sequence>MQHLDLEVICQAIDWLEKPVSGAFDEPVWLCTVLSTFGSSPREPGAWLVARSDGLHRGSLSGGCVEDDFLVRLMAGEFTTAAQVIRYGEGGHQGAGIELPCGGLLEVLIERFTSCDEDIMHLKALRAALEGRSPRLRHITLGEASRRVLEEDSGLGERVERQTDSDGKTTGYQLRVGPVARLLLAGLSPVAEACAAFAVSLGFEVIICEPREEMLASWDARNTPIAGVTLRRELPSRFIAAGGCHAATAVVALTHDPRIDDLAMIEAVRQPAFYIGVMGSQRTSQARAGRLSRSGGLSDEEIGRIVMPIGLNLGSKTPAEIALAVMADIVRIRRGRERHAL</sequence>
<accession>A0A558HF80</accession>
<dbReference type="AlphaFoldDB" id="A0A558HF80"/>
<dbReference type="PANTHER" id="PTHR30388:SF4">
    <property type="entry name" value="MOLYBDENUM COFACTOR INSERTION CHAPERONE PAOD"/>
    <property type="match status" value="1"/>
</dbReference>
<dbReference type="OrthoDB" id="9815497at2"/>
<dbReference type="Pfam" id="PF02625">
    <property type="entry name" value="XdhC_CoxI"/>
    <property type="match status" value="1"/>
</dbReference>
<dbReference type="RefSeq" id="WP_024951622.1">
    <property type="nucleotide sequence ID" value="NZ_CAWOWR010000024.1"/>
</dbReference>
<dbReference type="InterPro" id="IPR052698">
    <property type="entry name" value="MoCofactor_Util/Proc"/>
</dbReference>
<dbReference type="InterPro" id="IPR003777">
    <property type="entry name" value="XdhC_CoxI"/>
</dbReference>
<dbReference type="Proteomes" id="UP000319941">
    <property type="component" value="Unassembled WGS sequence"/>
</dbReference>
<comment type="caution">
    <text evidence="3">The sequence shown here is derived from an EMBL/GenBank/DDBJ whole genome shotgun (WGS) entry which is preliminary data.</text>
</comment>
<dbReference type="InterPro" id="IPR027051">
    <property type="entry name" value="XdhC_Rossmann_dom"/>
</dbReference>